<feature type="region of interest" description="Disordered" evidence="6">
    <location>
        <begin position="1"/>
        <end position="21"/>
    </location>
</feature>
<keyword evidence="3" id="KW-0804">Transcription</keyword>
<dbReference type="Pfam" id="PF03514">
    <property type="entry name" value="GRAS"/>
    <property type="match status" value="1"/>
</dbReference>
<feature type="region of interest" description="Leucine repeat II (LRII)" evidence="5">
    <location>
        <begin position="344"/>
        <end position="376"/>
    </location>
</feature>
<keyword evidence="2" id="KW-0805">Transcription regulation</keyword>
<dbReference type="GO" id="GO:0005634">
    <property type="term" value="C:nucleus"/>
    <property type="evidence" value="ECO:0007669"/>
    <property type="project" value="UniProtKB-SubCell"/>
</dbReference>
<feature type="short sequence motif" description="VHIID" evidence="5">
    <location>
        <begin position="298"/>
        <end position="302"/>
    </location>
</feature>
<keyword evidence="8" id="KW-1185">Reference proteome</keyword>
<evidence type="ECO:0000256" key="3">
    <source>
        <dbReference type="ARBA" id="ARBA00023163"/>
    </source>
</evidence>
<evidence type="ECO:0000313" key="7">
    <source>
        <dbReference type="EMBL" id="KAH8496406.1"/>
    </source>
</evidence>
<evidence type="ECO:0000313" key="8">
    <source>
        <dbReference type="Proteomes" id="UP000807159"/>
    </source>
</evidence>
<protein>
    <submittedName>
        <fullName evidence="7">Uncharacterized protein</fullName>
    </submittedName>
</protein>
<dbReference type="PROSITE" id="PS50985">
    <property type="entry name" value="GRAS"/>
    <property type="match status" value="1"/>
</dbReference>
<comment type="caution">
    <text evidence="7">The sequence shown here is derived from an EMBL/GenBank/DDBJ whole genome shotgun (WGS) entry which is preliminary data.</text>
</comment>
<organism evidence="7 8">
    <name type="scientific">Populus deltoides</name>
    <name type="common">Eastern poplar</name>
    <name type="synonym">Eastern cottonwood</name>
    <dbReference type="NCBI Taxonomy" id="3696"/>
    <lineage>
        <taxon>Eukaryota</taxon>
        <taxon>Viridiplantae</taxon>
        <taxon>Streptophyta</taxon>
        <taxon>Embryophyta</taxon>
        <taxon>Tracheophyta</taxon>
        <taxon>Spermatophyta</taxon>
        <taxon>Magnoliopsida</taxon>
        <taxon>eudicotyledons</taxon>
        <taxon>Gunneridae</taxon>
        <taxon>Pentapetalae</taxon>
        <taxon>rosids</taxon>
        <taxon>fabids</taxon>
        <taxon>Malpighiales</taxon>
        <taxon>Salicaceae</taxon>
        <taxon>Saliceae</taxon>
        <taxon>Populus</taxon>
    </lineage>
</organism>
<dbReference type="PANTHER" id="PTHR31636">
    <property type="entry name" value="OSJNBA0084A10.13 PROTEIN-RELATED"/>
    <property type="match status" value="1"/>
</dbReference>
<dbReference type="EMBL" id="JACEGQ020000010">
    <property type="protein sequence ID" value="KAH8496406.1"/>
    <property type="molecule type" value="Genomic_DNA"/>
</dbReference>
<gene>
    <name evidence="7" type="ORF">H0E87_019242</name>
</gene>
<comment type="caution">
    <text evidence="5">Lacks conserved residue(s) required for the propagation of feature annotation.</text>
</comment>
<evidence type="ECO:0000256" key="1">
    <source>
        <dbReference type="ARBA" id="ARBA00004123"/>
    </source>
</evidence>
<comment type="subcellular location">
    <subcellularLocation>
        <location evidence="1">Nucleus</location>
    </subcellularLocation>
</comment>
<dbReference type="InterPro" id="IPR005202">
    <property type="entry name" value="TF_GRAS"/>
</dbReference>
<feature type="region of interest" description="PFYRE" evidence="5">
    <location>
        <begin position="386"/>
        <end position="477"/>
    </location>
</feature>
<accession>A0A8T2XTF9</accession>
<feature type="compositionally biased region" description="Basic and acidic residues" evidence="6">
    <location>
        <begin position="1"/>
        <end position="11"/>
    </location>
</feature>
<evidence type="ECO:0000256" key="5">
    <source>
        <dbReference type="PROSITE-ProRule" id="PRU01191"/>
    </source>
</evidence>
<evidence type="ECO:0000256" key="4">
    <source>
        <dbReference type="ARBA" id="ARBA00023242"/>
    </source>
</evidence>
<dbReference type="Proteomes" id="UP000807159">
    <property type="component" value="Chromosome 10"/>
</dbReference>
<comment type="similarity">
    <text evidence="5">Belongs to the GRAS family.</text>
</comment>
<evidence type="ECO:0000256" key="2">
    <source>
        <dbReference type="ARBA" id="ARBA00023015"/>
    </source>
</evidence>
<sequence length="562" mass="63650">MEGMNRGKYEPDDWEEFGTGSDDCFSSDYALPHKDSSEGGCRPSKFEQLEQQKEPFSDYRQFEDLELDVFCPLLPACPNQIAMLPEIQEEIEDIVAPKTQNERPFSLSTLELLKDYTKGRRRLNVEPSDANLAGQKLSTEEIMRFAGVKFIQSSIQMAGVASLLKYPYDLSFSGLSDEETKNGELAECMLASAEKVGNQQYDSARRLLNQCDLLSSNTGNPVQRVVYYFSEALRKRIDRETGKVASQSLESDLFDVYEAVMIPNPIIQACYEGIPFYQVPHFAGTQAILENMAEAKRIHVIDLKISNGLQWTVLMHALASRNECPLELLKITAVGTNSKQHIEDTGNRLKSFAQTTNIPFSFKIVMVSSMLDLKEDLFELDADEQLAVYSEYALKSLIVQPNQLGHLMEVLRSINPCVLVMIEIEANHNSRVFVHRFIETLFYFSAYFDCVDACLEHNDPSSRMIIESIYLGEGIRNIVASEGEERKIRNVKIDVWRKFLAQFGMVETELSEASLYQANFVIKKFAFGSCCTFDMDGKSLLIGWKGTPILSLSTWKFMPQVS</sequence>
<dbReference type="AlphaFoldDB" id="A0A8T2XTF9"/>
<proteinExistence type="inferred from homology"/>
<feature type="region of interest" description="SAW" evidence="5">
    <location>
        <begin position="480"/>
        <end position="556"/>
    </location>
</feature>
<reference evidence="7" key="1">
    <citation type="journal article" date="2021" name="J. Hered.">
        <title>Genome Assembly of Salicaceae Populus deltoides (Eastern Cottonwood) I-69 Based on Nanopore Sequencing and Hi-C Technologies.</title>
        <authorList>
            <person name="Bai S."/>
            <person name="Wu H."/>
            <person name="Zhang J."/>
            <person name="Pan Z."/>
            <person name="Zhao W."/>
            <person name="Li Z."/>
            <person name="Tong C."/>
        </authorList>
    </citation>
    <scope>NUCLEOTIDE SEQUENCE</scope>
    <source>
        <tissue evidence="7">Leaf</tissue>
    </source>
</reference>
<keyword evidence="4" id="KW-0539">Nucleus</keyword>
<name>A0A8T2XTF9_POPDE</name>
<evidence type="ECO:0000256" key="6">
    <source>
        <dbReference type="SAM" id="MobiDB-lite"/>
    </source>
</evidence>